<dbReference type="HOGENOM" id="CLU_025515_0_0_1"/>
<protein>
    <submittedName>
        <fullName evidence="1">Predicted protein</fullName>
    </submittedName>
</protein>
<reference evidence="1 2" key="1">
    <citation type="journal article" date="2008" name="Nature">
        <title>The genome of Laccaria bicolor provides insights into mycorrhizal symbiosis.</title>
        <authorList>
            <person name="Martin F."/>
            <person name="Aerts A."/>
            <person name="Ahren D."/>
            <person name="Brun A."/>
            <person name="Danchin E.G.J."/>
            <person name="Duchaussoy F."/>
            <person name="Gibon J."/>
            <person name="Kohler A."/>
            <person name="Lindquist E."/>
            <person name="Pereda V."/>
            <person name="Salamov A."/>
            <person name="Shapiro H.J."/>
            <person name="Wuyts J."/>
            <person name="Blaudez D."/>
            <person name="Buee M."/>
            <person name="Brokstein P."/>
            <person name="Canbaeck B."/>
            <person name="Cohen D."/>
            <person name="Courty P.E."/>
            <person name="Coutinho P.M."/>
            <person name="Delaruelle C."/>
            <person name="Detter J.C."/>
            <person name="Deveau A."/>
            <person name="DiFazio S."/>
            <person name="Duplessis S."/>
            <person name="Fraissinet-Tachet L."/>
            <person name="Lucic E."/>
            <person name="Frey-Klett P."/>
            <person name="Fourrey C."/>
            <person name="Feussner I."/>
            <person name="Gay G."/>
            <person name="Grimwood J."/>
            <person name="Hoegger P.J."/>
            <person name="Jain P."/>
            <person name="Kilaru S."/>
            <person name="Labbe J."/>
            <person name="Lin Y.C."/>
            <person name="Legue V."/>
            <person name="Le Tacon F."/>
            <person name="Marmeisse R."/>
            <person name="Melayah D."/>
            <person name="Montanini B."/>
            <person name="Muratet M."/>
            <person name="Nehls U."/>
            <person name="Niculita-Hirzel H."/>
            <person name="Oudot-Le Secq M.P."/>
            <person name="Peter M."/>
            <person name="Quesneville H."/>
            <person name="Rajashekar B."/>
            <person name="Reich M."/>
            <person name="Rouhier N."/>
            <person name="Schmutz J."/>
            <person name="Yin T."/>
            <person name="Chalot M."/>
            <person name="Henrissat B."/>
            <person name="Kuees U."/>
            <person name="Lucas S."/>
            <person name="Van de Peer Y."/>
            <person name="Podila G.K."/>
            <person name="Polle A."/>
            <person name="Pukkila P.J."/>
            <person name="Richardson P.M."/>
            <person name="Rouze P."/>
            <person name="Sanders I.R."/>
            <person name="Stajich J.E."/>
            <person name="Tunlid A."/>
            <person name="Tuskan G."/>
            <person name="Grigoriev I.V."/>
        </authorList>
    </citation>
    <scope>NUCLEOTIDE SEQUENCE [LARGE SCALE GENOMIC DNA]</scope>
    <source>
        <strain evidence="2">S238N-H82 / ATCC MYA-4686</strain>
    </source>
</reference>
<dbReference type="AlphaFoldDB" id="B0DGH8"/>
<evidence type="ECO:0000313" key="2">
    <source>
        <dbReference type="Proteomes" id="UP000001194"/>
    </source>
</evidence>
<dbReference type="InterPro" id="IPR032675">
    <property type="entry name" value="LRR_dom_sf"/>
</dbReference>
<dbReference type="Gene3D" id="3.80.10.10">
    <property type="entry name" value="Ribonuclease Inhibitor"/>
    <property type="match status" value="1"/>
</dbReference>
<dbReference type="GeneID" id="6078831"/>
<dbReference type="RefSeq" id="XP_001883017.1">
    <property type="nucleotide sequence ID" value="XM_001882982.1"/>
</dbReference>
<organism evidence="2">
    <name type="scientific">Laccaria bicolor (strain S238N-H82 / ATCC MYA-4686)</name>
    <name type="common">Bicoloured deceiver</name>
    <name type="synonym">Laccaria laccata var. bicolor</name>
    <dbReference type="NCBI Taxonomy" id="486041"/>
    <lineage>
        <taxon>Eukaryota</taxon>
        <taxon>Fungi</taxon>
        <taxon>Dikarya</taxon>
        <taxon>Basidiomycota</taxon>
        <taxon>Agaricomycotina</taxon>
        <taxon>Agaricomycetes</taxon>
        <taxon>Agaricomycetidae</taxon>
        <taxon>Agaricales</taxon>
        <taxon>Agaricineae</taxon>
        <taxon>Hydnangiaceae</taxon>
        <taxon>Laccaria</taxon>
    </lineage>
</organism>
<dbReference type="OrthoDB" id="2747524at2759"/>
<dbReference type="SUPFAM" id="SSF52047">
    <property type="entry name" value="RNI-like"/>
    <property type="match status" value="1"/>
</dbReference>
<dbReference type="EMBL" id="DS547109">
    <property type="protein sequence ID" value="EDR06156.1"/>
    <property type="molecule type" value="Genomic_DNA"/>
</dbReference>
<sequence length="686" mass="77077">MKTGSPNDSSGAMDDLQAKPRAISKANLQGAGGAEYLIALPAQALLLWAWLEIGGSSPTGGNPSIVVNVCFVASRLRLLRVLLIKALAQLEWKPFTLLKALYLQFLIQIVTCFNSARILMSYVPLSGNDADKESISEPECYITEDTTTMSPHLDPDTLFAVINEVALFRDWDTLLSFSSTCSAIRSAWLPHIFADVRWPHASKHNDADGLEFFPESLWKHFRRVLCLLSSRLSLIWPDHWPESSPPLWGDKYYVGGDYHPRHLDKLVSALSRMSALTSFYANCPFYPPSSVLNALIRCPSIREISVADTPLYVTMIPNIPADCKLETISIVPVAEALRVGEGPYDPKYHEVTYYIREYRKKYKNDILARFAATAILFRVGQASSLRCVQVSGDLCTLDELAEHDWPNLDTLILTGHAPRLHSTTTELVDVLVKMPKLTELRLLFATTKGDASFRVVPQQVSAKNNDASVFKQLKHLALSNACKLSGVFRYTAALERLAVCAIIDHPWVPIALSRSDVDGMLKDMAVGCETSKLKRLRIMVEDKVSPELCRDICIQCPVLEALEVEICGYHDGKPVFAWSEFSGAFSTLAHIRHLRICIQFPEFDETDVSEPWRSARKECAVYLASQMPTLQRVGFEYRKRTGTHRYEDGWLEWDVVRGGREGLQLFELTGSWYPFPEVWFPVSLPV</sequence>
<evidence type="ECO:0000313" key="1">
    <source>
        <dbReference type="EMBL" id="EDR06156.1"/>
    </source>
</evidence>
<name>B0DGH8_LACBS</name>
<keyword evidence="2" id="KW-1185">Reference proteome</keyword>
<dbReference type="KEGG" id="lbc:LACBIDRAFT_294681"/>
<accession>B0DGH8</accession>
<dbReference type="Proteomes" id="UP000001194">
    <property type="component" value="Unassembled WGS sequence"/>
</dbReference>
<proteinExistence type="predicted"/>
<dbReference type="InParanoid" id="B0DGH8"/>
<gene>
    <name evidence="1" type="ORF">LACBIDRAFT_294681</name>
</gene>